<comment type="caution">
    <text evidence="1">The sequence shown here is derived from an EMBL/GenBank/DDBJ whole genome shotgun (WGS) entry which is preliminary data.</text>
</comment>
<gene>
    <name evidence="1" type="ORF">OJ996_08290</name>
</gene>
<accession>A0ABT3G146</accession>
<evidence type="ECO:0000313" key="1">
    <source>
        <dbReference type="EMBL" id="MCW1913570.1"/>
    </source>
</evidence>
<reference evidence="1" key="1">
    <citation type="submission" date="2022-10" db="EMBL/GenBank/DDBJ databases">
        <title>Luteolibacter sp. GHJ8, whole genome shotgun sequencing project.</title>
        <authorList>
            <person name="Zhao G."/>
            <person name="Shen L."/>
        </authorList>
    </citation>
    <scope>NUCLEOTIDE SEQUENCE</scope>
    <source>
        <strain evidence="1">GHJ8</strain>
    </source>
</reference>
<dbReference type="EMBL" id="JAPDDR010000004">
    <property type="protein sequence ID" value="MCW1913570.1"/>
    <property type="molecule type" value="Genomic_DNA"/>
</dbReference>
<organism evidence="1 2">
    <name type="scientific">Luteolibacter rhizosphaerae</name>
    <dbReference type="NCBI Taxonomy" id="2989719"/>
    <lineage>
        <taxon>Bacteria</taxon>
        <taxon>Pseudomonadati</taxon>
        <taxon>Verrucomicrobiota</taxon>
        <taxon>Verrucomicrobiia</taxon>
        <taxon>Verrucomicrobiales</taxon>
        <taxon>Verrucomicrobiaceae</taxon>
        <taxon>Luteolibacter</taxon>
    </lineage>
</organism>
<proteinExistence type="predicted"/>
<dbReference type="Proteomes" id="UP001165653">
    <property type="component" value="Unassembled WGS sequence"/>
</dbReference>
<protein>
    <submittedName>
        <fullName evidence="1">Uncharacterized protein</fullName>
    </submittedName>
</protein>
<keyword evidence="2" id="KW-1185">Reference proteome</keyword>
<dbReference type="RefSeq" id="WP_264513073.1">
    <property type="nucleotide sequence ID" value="NZ_JAPDDR010000004.1"/>
</dbReference>
<sequence>MSFLSRLFGKKQEPLPAPASTEGPAEFTFKQRVEGFWEWFEGVAPRFYQTIEDKQSTTLTDETSSAVDRFLPRLAWNYGPGENRRGHSLTLSGEGIKPEQILAEEWRKRAPKLEGWTFYAERQASPDPGDFTIRIGEIEFKPIEFWVTPVIDEEEERVDLSVWHPLADGENKGAFQTVLFLFLDEIFGEYGTGRWIGSIDIGKDKLAQSLPITELKEFVEETVRSRAWKMHVPFDLWSGYRIPEDKIDLNRPRLDTISGSSLCFGPLAGFLDNPAAAEDPFCPLGANWIYLSFNSSFFGDRNPVDVRGDIEERIDAQLAAAQAGKHIGGAIGIQRSYIDFLVFDGQRSIDIIRESARAAGMPDETRIEYLAADKRQRGRRLF</sequence>
<evidence type="ECO:0000313" key="2">
    <source>
        <dbReference type="Proteomes" id="UP001165653"/>
    </source>
</evidence>
<name>A0ABT3G146_9BACT</name>